<dbReference type="SUPFAM" id="SSF103473">
    <property type="entry name" value="MFS general substrate transporter"/>
    <property type="match status" value="1"/>
</dbReference>
<feature type="transmembrane region" description="Helical" evidence="7">
    <location>
        <begin position="56"/>
        <end position="76"/>
    </location>
</feature>
<proteinExistence type="predicted"/>
<feature type="transmembrane region" description="Helical" evidence="7">
    <location>
        <begin position="88"/>
        <end position="105"/>
    </location>
</feature>
<dbReference type="InterPro" id="IPR050171">
    <property type="entry name" value="MFS_Transporters"/>
</dbReference>
<dbReference type="InterPro" id="IPR036259">
    <property type="entry name" value="MFS_trans_sf"/>
</dbReference>
<name>A0A2M8KS51_9BACT</name>
<dbReference type="Proteomes" id="UP000229554">
    <property type="component" value="Unassembled WGS sequence"/>
</dbReference>
<sequence length="203" mass="22265">MLRGVFIGRLPTHFQINPLIRVYILAETILFSAYNAVIPIFAVFVTNNISGGSVEIAASSYSTYLIFRVLFEIVSGMKIAKVSDRNKILVTMLGITIVSISYIGFALSTTIWTIFIFFAVMGIGLGIASPAKNSLFSTHLDKHRETTEWAMLDAAVFTGMALSASLGGFIAMRYGFPLLFYVVAILTILSLIPYFAYLSSSKT</sequence>
<evidence type="ECO:0000256" key="1">
    <source>
        <dbReference type="ARBA" id="ARBA00004651"/>
    </source>
</evidence>
<comment type="caution">
    <text evidence="9">The sequence shown here is derived from an EMBL/GenBank/DDBJ whole genome shotgun (WGS) entry which is preliminary data.</text>
</comment>
<evidence type="ECO:0000256" key="6">
    <source>
        <dbReference type="ARBA" id="ARBA00023136"/>
    </source>
</evidence>
<dbReference type="AlphaFoldDB" id="A0A2M8KS51"/>
<dbReference type="GO" id="GO:0022857">
    <property type="term" value="F:transmembrane transporter activity"/>
    <property type="evidence" value="ECO:0007669"/>
    <property type="project" value="InterPro"/>
</dbReference>
<dbReference type="InterPro" id="IPR020846">
    <property type="entry name" value="MFS_dom"/>
</dbReference>
<feature type="domain" description="Major facilitator superfamily (MFS) profile" evidence="8">
    <location>
        <begin position="21"/>
        <end position="203"/>
    </location>
</feature>
<dbReference type="GO" id="GO:0005886">
    <property type="term" value="C:plasma membrane"/>
    <property type="evidence" value="ECO:0007669"/>
    <property type="project" value="UniProtKB-SubCell"/>
</dbReference>
<dbReference type="EMBL" id="PFED01000134">
    <property type="protein sequence ID" value="PJE62736.1"/>
    <property type="molecule type" value="Genomic_DNA"/>
</dbReference>
<keyword evidence="2" id="KW-0813">Transport</keyword>
<feature type="transmembrane region" description="Helical" evidence="7">
    <location>
        <begin position="149"/>
        <end position="172"/>
    </location>
</feature>
<protein>
    <recommendedName>
        <fullName evidence="8">Major facilitator superfamily (MFS) profile domain-containing protein</fullName>
    </recommendedName>
</protein>
<dbReference type="Pfam" id="PF07690">
    <property type="entry name" value="MFS_1"/>
    <property type="match status" value="1"/>
</dbReference>
<dbReference type="Gene3D" id="1.20.1250.20">
    <property type="entry name" value="MFS general substrate transporter like domains"/>
    <property type="match status" value="1"/>
</dbReference>
<evidence type="ECO:0000313" key="9">
    <source>
        <dbReference type="EMBL" id="PJE62736.1"/>
    </source>
</evidence>
<feature type="transmembrane region" description="Helical" evidence="7">
    <location>
        <begin position="178"/>
        <end position="198"/>
    </location>
</feature>
<evidence type="ECO:0000256" key="5">
    <source>
        <dbReference type="ARBA" id="ARBA00022989"/>
    </source>
</evidence>
<feature type="transmembrane region" description="Helical" evidence="7">
    <location>
        <begin position="20"/>
        <end position="44"/>
    </location>
</feature>
<evidence type="ECO:0000256" key="2">
    <source>
        <dbReference type="ARBA" id="ARBA00022448"/>
    </source>
</evidence>
<evidence type="ECO:0000256" key="4">
    <source>
        <dbReference type="ARBA" id="ARBA00022692"/>
    </source>
</evidence>
<reference evidence="10" key="1">
    <citation type="submission" date="2017-09" db="EMBL/GenBank/DDBJ databases">
        <title>Depth-based differentiation of microbial function through sediment-hosted aquifers and enrichment of novel symbionts in the deep terrestrial subsurface.</title>
        <authorList>
            <person name="Probst A.J."/>
            <person name="Ladd B."/>
            <person name="Jarett J.K."/>
            <person name="Geller-Mcgrath D.E."/>
            <person name="Sieber C.M.K."/>
            <person name="Emerson J.B."/>
            <person name="Anantharaman K."/>
            <person name="Thomas B.C."/>
            <person name="Malmstrom R."/>
            <person name="Stieglmeier M."/>
            <person name="Klingl A."/>
            <person name="Woyke T."/>
            <person name="Ryan C.M."/>
            <person name="Banfield J.F."/>
        </authorList>
    </citation>
    <scope>NUCLEOTIDE SEQUENCE [LARGE SCALE GENOMIC DNA]</scope>
</reference>
<keyword evidence="3" id="KW-1003">Cell membrane</keyword>
<accession>A0A2M8KS51</accession>
<evidence type="ECO:0000259" key="8">
    <source>
        <dbReference type="PROSITE" id="PS50850"/>
    </source>
</evidence>
<keyword evidence="6 7" id="KW-0472">Membrane</keyword>
<evidence type="ECO:0000313" key="10">
    <source>
        <dbReference type="Proteomes" id="UP000229554"/>
    </source>
</evidence>
<keyword evidence="4 7" id="KW-0812">Transmembrane</keyword>
<evidence type="ECO:0000256" key="7">
    <source>
        <dbReference type="SAM" id="Phobius"/>
    </source>
</evidence>
<dbReference type="InterPro" id="IPR011701">
    <property type="entry name" value="MFS"/>
</dbReference>
<keyword evidence="5 7" id="KW-1133">Transmembrane helix</keyword>
<organism evidence="9 10">
    <name type="scientific">Candidatus Roizmanbacteria bacterium CG10_big_fil_rev_8_21_14_0_10_39_6</name>
    <dbReference type="NCBI Taxonomy" id="1974853"/>
    <lineage>
        <taxon>Bacteria</taxon>
        <taxon>Candidatus Roizmaniibacteriota</taxon>
    </lineage>
</organism>
<gene>
    <name evidence="9" type="ORF">COU88_03375</name>
</gene>
<evidence type="ECO:0000256" key="3">
    <source>
        <dbReference type="ARBA" id="ARBA00022475"/>
    </source>
</evidence>
<comment type="subcellular location">
    <subcellularLocation>
        <location evidence="1">Cell membrane</location>
        <topology evidence="1">Multi-pass membrane protein</topology>
    </subcellularLocation>
</comment>
<feature type="transmembrane region" description="Helical" evidence="7">
    <location>
        <begin position="111"/>
        <end position="128"/>
    </location>
</feature>
<dbReference type="PROSITE" id="PS50850">
    <property type="entry name" value="MFS"/>
    <property type="match status" value="1"/>
</dbReference>
<dbReference type="PANTHER" id="PTHR23517">
    <property type="entry name" value="RESISTANCE PROTEIN MDTM, PUTATIVE-RELATED-RELATED"/>
    <property type="match status" value="1"/>
</dbReference>